<comment type="caution">
    <text evidence="2">The sequence shown here is derived from an EMBL/GenBank/DDBJ whole genome shotgun (WGS) entry which is preliminary data.</text>
</comment>
<dbReference type="InterPro" id="IPR009492">
    <property type="entry name" value="TniQ"/>
</dbReference>
<reference evidence="2 3" key="1">
    <citation type="journal article" date="2010" name="Int. J. Syst. Evol. Microbiol.">
        <title>Thiohalobacter thiocyanaticus gen. nov., sp. nov., a moderately halophilic, sulfur-oxidizing gammaproteobacterium from hypersaline lakes, that utilizes thiocyanate.</title>
        <authorList>
            <person name="Sorokin D.Y."/>
            <person name="Kovaleva O.L."/>
            <person name="Tourova T.P."/>
            <person name="Muyzer G."/>
        </authorList>
    </citation>
    <scope>NUCLEOTIDE SEQUENCE [LARGE SCALE GENOMIC DNA]</scope>
    <source>
        <strain evidence="2 3">Hrh1</strain>
    </source>
</reference>
<evidence type="ECO:0000259" key="1">
    <source>
        <dbReference type="Pfam" id="PF06527"/>
    </source>
</evidence>
<sequence>MVSMNPAHDDVVPLMITPAPYEGESFLGFVLRTSDLNRYDTPGHILRYAGMNENEARSVRLPVDKLAKLYGCNSHELEQFAYTNTEGSRYGKKFTILGHSLYAQDLSIKKSKICAKCILESGYIDAYWDLRYAVVCPHHGEIPLTSCPSCGCRLSFSRPRMLQCRCGYNLSKSSAGILGADETVALSELLYRKLHGQPLASERLQQAKFPLAELEKVEFRTVLGLINRFGRVAQKAEGKANISDTTAVILTANALADWPQGLYSFLDQAGDSAKFTAEEKHASFTSQFKVFNHAFFKSGLPSDEIEFIRNAFIEYGGNHWKRGILDKRVLINPDDTHRNIVGIDELAGKIGVRPVTVKQMVKAGLIKPVVTHSGNRERMLFDLTNGYPTRKSEGKSISDREAGKYVGIPVSVLANLRKTGTFRVRYLGTKVSSYHEYDLDAFKTSLIEISGDCVFSDFDQSEYMTLTDAMRAKAGGPESKARVISAILSNELTTHGRVGNEVGDIILERKAVKSVIQEMKSHIMQGRLASEVAEYLGCDIEVISWLVENEYLDQTKSGVHLRVTEKTLAGFSGRYVFLINIAKALSTTTRGIMHRCDNMGISLLYAQRASGKSSQPFMAIEDAAKFDISISTADFRVNQ</sequence>
<keyword evidence="3" id="KW-1185">Reference proteome</keyword>
<name>A0A426QKG4_9GAMM</name>
<dbReference type="Pfam" id="PF06527">
    <property type="entry name" value="TniQ"/>
    <property type="match status" value="1"/>
</dbReference>
<dbReference type="EMBL" id="QZMU01000001">
    <property type="protein sequence ID" value="RRQ22253.1"/>
    <property type="molecule type" value="Genomic_DNA"/>
</dbReference>
<proteinExistence type="predicted"/>
<evidence type="ECO:0000313" key="2">
    <source>
        <dbReference type="EMBL" id="RRQ22253.1"/>
    </source>
</evidence>
<protein>
    <recommendedName>
        <fullName evidence="1">TniQ domain-containing protein</fullName>
    </recommendedName>
</protein>
<accession>A0A426QKG4</accession>
<organism evidence="2 3">
    <name type="scientific">Thiohalobacter thiocyanaticus</name>
    <dbReference type="NCBI Taxonomy" id="585455"/>
    <lineage>
        <taxon>Bacteria</taxon>
        <taxon>Pseudomonadati</taxon>
        <taxon>Pseudomonadota</taxon>
        <taxon>Gammaproteobacteria</taxon>
        <taxon>Thiohalobacterales</taxon>
        <taxon>Thiohalobacteraceae</taxon>
        <taxon>Thiohalobacter</taxon>
    </lineage>
</organism>
<dbReference type="AlphaFoldDB" id="A0A426QKG4"/>
<evidence type="ECO:0000313" key="3">
    <source>
        <dbReference type="Proteomes" id="UP000287798"/>
    </source>
</evidence>
<feature type="domain" description="TniQ" evidence="1">
    <location>
        <begin position="16"/>
        <end position="140"/>
    </location>
</feature>
<dbReference type="Proteomes" id="UP000287798">
    <property type="component" value="Unassembled WGS sequence"/>
</dbReference>
<gene>
    <name evidence="2" type="ORF">D6C00_10030</name>
</gene>